<feature type="transmembrane region" description="Helical" evidence="1">
    <location>
        <begin position="98"/>
        <end position="119"/>
    </location>
</feature>
<keyword evidence="1" id="KW-0472">Membrane</keyword>
<feature type="domain" description="Cyanobacterial TRADD-N associated 2 transmembrane" evidence="2">
    <location>
        <begin position="91"/>
        <end position="152"/>
    </location>
</feature>
<accession>A0AAU8M0U7</accession>
<reference evidence="3" key="1">
    <citation type="journal article" date="2024" name="Syst. Appl. Microbiol.">
        <title>First single-strain enrichments of Electrothrix cable bacteria, description of E. aestuarii sp. nov. and E. rattekaaiensis sp. nov., and proposal of a cable bacteria taxonomy following the rules of the SeqCode.</title>
        <authorList>
            <person name="Plum-Jensen L.E."/>
            <person name="Schramm A."/>
            <person name="Marshall I.P.G."/>
        </authorList>
    </citation>
    <scope>NUCLEOTIDE SEQUENCE</scope>
    <source>
        <strain evidence="3">Rat1</strain>
    </source>
</reference>
<feature type="transmembrane region" description="Helical" evidence="1">
    <location>
        <begin position="125"/>
        <end position="144"/>
    </location>
</feature>
<dbReference type="KEGG" id="eaj:Q3M24_08375"/>
<keyword evidence="1" id="KW-1133">Transmembrane helix</keyword>
<dbReference type="Pfam" id="PF20712">
    <property type="entry name" value="CyanoTRADDas_TM"/>
    <property type="match status" value="1"/>
</dbReference>
<keyword evidence="1" id="KW-0812">Transmembrane</keyword>
<dbReference type="AlphaFoldDB" id="A0AAU8M0U7"/>
<dbReference type="InterPro" id="IPR048567">
    <property type="entry name" value="CyanoTRADDas_TM"/>
</dbReference>
<feature type="transmembrane region" description="Helical" evidence="1">
    <location>
        <begin position="20"/>
        <end position="38"/>
    </location>
</feature>
<evidence type="ECO:0000259" key="2">
    <source>
        <dbReference type="Pfam" id="PF20712"/>
    </source>
</evidence>
<sequence length="226" mass="25001">MFLEQINMVLYYSARWLQEIGLPFISIMIMLLAIFVAYRKGLFSREALGKKSKEPINITVHGDVTGGIGMTASEIEKLAITAANVDEYHQQSISQSRISFWFSLVLATLGFVIIATSVFTFSDKANYVGIVAGTIVDAVAALFFHQTNRARALMADFFDRLRTDRKLEESLKLCNATSNSVLQDALRVRLALHFSGIDNSEQALKDILTLTTPHHDSAAQPKAPSA</sequence>
<reference evidence="3" key="2">
    <citation type="submission" date="2024-06" db="EMBL/GenBank/DDBJ databases">
        <authorList>
            <person name="Plum-Jensen L.E."/>
            <person name="Schramm A."/>
            <person name="Marshall I.P.G."/>
        </authorList>
    </citation>
    <scope>NUCLEOTIDE SEQUENCE</scope>
    <source>
        <strain evidence="3">Rat1</strain>
    </source>
</reference>
<evidence type="ECO:0000313" key="3">
    <source>
        <dbReference type="EMBL" id="XCN74744.1"/>
    </source>
</evidence>
<gene>
    <name evidence="3" type="ORF">Q3M24_08375</name>
</gene>
<proteinExistence type="predicted"/>
<name>A0AAU8M0U7_9BACT</name>
<protein>
    <recommendedName>
        <fullName evidence="2">Cyanobacterial TRADD-N associated 2 transmembrane domain-containing protein</fullName>
    </recommendedName>
</protein>
<organism evidence="3">
    <name type="scientific">Candidatus Electrothrix aestuarii</name>
    <dbReference type="NCBI Taxonomy" id="3062594"/>
    <lineage>
        <taxon>Bacteria</taxon>
        <taxon>Pseudomonadati</taxon>
        <taxon>Thermodesulfobacteriota</taxon>
        <taxon>Desulfobulbia</taxon>
        <taxon>Desulfobulbales</taxon>
        <taxon>Desulfobulbaceae</taxon>
        <taxon>Candidatus Electrothrix</taxon>
    </lineage>
</organism>
<evidence type="ECO:0000256" key="1">
    <source>
        <dbReference type="SAM" id="Phobius"/>
    </source>
</evidence>
<dbReference type="EMBL" id="CP159373">
    <property type="protein sequence ID" value="XCN74744.1"/>
    <property type="molecule type" value="Genomic_DNA"/>
</dbReference>